<organism evidence="2 3">
    <name type="scientific">Aspergillus nanangensis</name>
    <dbReference type="NCBI Taxonomy" id="2582783"/>
    <lineage>
        <taxon>Eukaryota</taxon>
        <taxon>Fungi</taxon>
        <taxon>Dikarya</taxon>
        <taxon>Ascomycota</taxon>
        <taxon>Pezizomycotina</taxon>
        <taxon>Eurotiomycetes</taxon>
        <taxon>Eurotiomycetidae</taxon>
        <taxon>Eurotiales</taxon>
        <taxon>Aspergillaceae</taxon>
        <taxon>Aspergillus</taxon>
        <taxon>Aspergillus subgen. Circumdati</taxon>
    </lineage>
</organism>
<feature type="transmembrane region" description="Helical" evidence="1">
    <location>
        <begin position="168"/>
        <end position="194"/>
    </location>
</feature>
<keyword evidence="1" id="KW-1133">Transmembrane helix</keyword>
<feature type="transmembrane region" description="Helical" evidence="1">
    <location>
        <begin position="136"/>
        <end position="156"/>
    </location>
</feature>
<comment type="caution">
    <text evidence="2">The sequence shown here is derived from an EMBL/GenBank/DDBJ whole genome shotgun (WGS) entry which is preliminary data.</text>
</comment>
<feature type="transmembrane region" description="Helical" evidence="1">
    <location>
        <begin position="111"/>
        <end position="129"/>
    </location>
</feature>
<keyword evidence="1" id="KW-0812">Transmembrane</keyword>
<keyword evidence="3" id="KW-1185">Reference proteome</keyword>
<dbReference type="EMBL" id="VCAU01000015">
    <property type="protein sequence ID" value="KAF9891875.1"/>
    <property type="molecule type" value="Genomic_DNA"/>
</dbReference>
<keyword evidence="1" id="KW-0472">Membrane</keyword>
<gene>
    <name evidence="2" type="ORF">FE257_002837</name>
</gene>
<evidence type="ECO:0000256" key="1">
    <source>
        <dbReference type="SAM" id="Phobius"/>
    </source>
</evidence>
<protein>
    <recommendedName>
        <fullName evidence="4">TLC domain-containing protein</fullName>
    </recommendedName>
</protein>
<feature type="transmembrane region" description="Helical" evidence="1">
    <location>
        <begin position="20"/>
        <end position="40"/>
    </location>
</feature>
<reference evidence="2" key="1">
    <citation type="journal article" date="2019" name="Beilstein J. Org. Chem.">
        <title>Nanangenines: drimane sesquiterpenoids as the dominant metabolite cohort of a novel Australian fungus, Aspergillus nanangensis.</title>
        <authorList>
            <person name="Lacey H.J."/>
            <person name="Gilchrist C.L.M."/>
            <person name="Crombie A."/>
            <person name="Kalaitzis J.A."/>
            <person name="Vuong D."/>
            <person name="Rutledge P.J."/>
            <person name="Turner P."/>
            <person name="Pitt J.I."/>
            <person name="Lacey E."/>
            <person name="Chooi Y.H."/>
            <person name="Piggott A.M."/>
        </authorList>
    </citation>
    <scope>NUCLEOTIDE SEQUENCE</scope>
    <source>
        <strain evidence="2">MST-FP2251</strain>
    </source>
</reference>
<evidence type="ECO:0000313" key="3">
    <source>
        <dbReference type="Proteomes" id="UP001194746"/>
    </source>
</evidence>
<name>A0AAD4CSG5_ASPNN</name>
<evidence type="ECO:0000313" key="2">
    <source>
        <dbReference type="EMBL" id="KAF9891875.1"/>
    </source>
</evidence>
<feature type="transmembrane region" description="Helical" evidence="1">
    <location>
        <begin position="206"/>
        <end position="233"/>
    </location>
</feature>
<feature type="transmembrane region" description="Helical" evidence="1">
    <location>
        <begin position="72"/>
        <end position="91"/>
    </location>
</feature>
<sequence>MSPIADHDDSPLEPISRLAPFSALILSIVMIILFAVRYYLLEAYLIRRLYGSKFTSLSELNRRGFVNHHISGFTKISILLAAAYPFLDLIFEDVTFQTPYSRGSVVRMGDVLVVAAQMLIGMYIFELIYRMRISPIAVLHHVGTILIGQSAIAISLRLEREPDADIEFLLCCVWGAFDIICEFLPHVAIILYRVFPDRHHFLRRVFLISCVTTAMGTVCETIVAMLIFGFFWSRWELAFKIVTPILHSAFSATQIHGSVVFWKIYRRQQRLLQEGELPNEEILVPRLSQEEVGATANIKNEGILHHQVPL</sequence>
<reference evidence="2" key="2">
    <citation type="submission" date="2020-02" db="EMBL/GenBank/DDBJ databases">
        <authorList>
            <person name="Gilchrist C.L.M."/>
            <person name="Chooi Y.-H."/>
        </authorList>
    </citation>
    <scope>NUCLEOTIDE SEQUENCE</scope>
    <source>
        <strain evidence="2">MST-FP2251</strain>
    </source>
</reference>
<dbReference type="Proteomes" id="UP001194746">
    <property type="component" value="Unassembled WGS sequence"/>
</dbReference>
<evidence type="ECO:0008006" key="4">
    <source>
        <dbReference type="Google" id="ProtNLM"/>
    </source>
</evidence>
<feature type="transmembrane region" description="Helical" evidence="1">
    <location>
        <begin position="245"/>
        <end position="265"/>
    </location>
</feature>
<dbReference type="AlphaFoldDB" id="A0AAD4CSG5"/>
<proteinExistence type="predicted"/>
<accession>A0AAD4CSG5</accession>